<protein>
    <submittedName>
        <fullName evidence="2">Uncharacterized protein</fullName>
    </submittedName>
</protein>
<evidence type="ECO:0000313" key="3">
    <source>
        <dbReference type="Proteomes" id="UP000248340"/>
    </source>
</evidence>
<dbReference type="AlphaFoldDB" id="A0A319CPC9"/>
<dbReference type="Proteomes" id="UP000248340">
    <property type="component" value="Unassembled WGS sequence"/>
</dbReference>
<organism evidence="2 3">
    <name type="scientific">Aspergillus uvarum CBS 121591</name>
    <dbReference type="NCBI Taxonomy" id="1448315"/>
    <lineage>
        <taxon>Eukaryota</taxon>
        <taxon>Fungi</taxon>
        <taxon>Dikarya</taxon>
        <taxon>Ascomycota</taxon>
        <taxon>Pezizomycotina</taxon>
        <taxon>Eurotiomycetes</taxon>
        <taxon>Eurotiomycetidae</taxon>
        <taxon>Eurotiales</taxon>
        <taxon>Aspergillaceae</taxon>
        <taxon>Aspergillus</taxon>
        <taxon>Aspergillus subgen. Circumdati</taxon>
    </lineage>
</organism>
<dbReference type="EMBL" id="KZ821678">
    <property type="protein sequence ID" value="PYH85941.1"/>
    <property type="molecule type" value="Genomic_DNA"/>
</dbReference>
<keyword evidence="1" id="KW-0472">Membrane</keyword>
<reference evidence="2 3" key="1">
    <citation type="submission" date="2016-12" db="EMBL/GenBank/DDBJ databases">
        <title>The genomes of Aspergillus section Nigri reveals drivers in fungal speciation.</title>
        <authorList>
            <consortium name="DOE Joint Genome Institute"/>
            <person name="Vesth T.C."/>
            <person name="Nybo J."/>
            <person name="Theobald S."/>
            <person name="Brandl J."/>
            <person name="Frisvad J.C."/>
            <person name="Nielsen K.F."/>
            <person name="Lyhne E.K."/>
            <person name="Kogle M.E."/>
            <person name="Kuo A."/>
            <person name="Riley R."/>
            <person name="Clum A."/>
            <person name="Nolan M."/>
            <person name="Lipzen A."/>
            <person name="Salamov A."/>
            <person name="Henrissat B."/>
            <person name="Wiebenga A."/>
            <person name="De Vries R.P."/>
            <person name="Grigoriev I.V."/>
            <person name="Mortensen U.H."/>
            <person name="Andersen M.R."/>
            <person name="Baker S.E."/>
        </authorList>
    </citation>
    <scope>NUCLEOTIDE SEQUENCE [LARGE SCALE GENOMIC DNA]</scope>
    <source>
        <strain evidence="2 3">CBS 121591</strain>
    </source>
</reference>
<proteinExistence type="predicted"/>
<dbReference type="VEuPathDB" id="FungiDB:BO82DRAFT_142636"/>
<name>A0A319CPC9_9EURO</name>
<sequence length="120" mass="13943">MRRIQSILPMIPTRRTARVPLHWDCSVRRSTTYQHLSLHHISHLEDALPLMAVLGSCIPHRASADRTCRKPRTECYLDWNVVILSILGIYYINHLISLRRIFCTLPFSLSHSINREIGSK</sequence>
<accession>A0A319CPC9</accession>
<evidence type="ECO:0000313" key="2">
    <source>
        <dbReference type="EMBL" id="PYH85941.1"/>
    </source>
</evidence>
<evidence type="ECO:0000256" key="1">
    <source>
        <dbReference type="SAM" id="Phobius"/>
    </source>
</evidence>
<keyword evidence="3" id="KW-1185">Reference proteome</keyword>
<keyword evidence="1" id="KW-0812">Transmembrane</keyword>
<dbReference type="RefSeq" id="XP_025496141.1">
    <property type="nucleotide sequence ID" value="XM_025630086.1"/>
</dbReference>
<feature type="transmembrane region" description="Helical" evidence="1">
    <location>
        <begin position="76"/>
        <end position="93"/>
    </location>
</feature>
<keyword evidence="1" id="KW-1133">Transmembrane helix</keyword>
<dbReference type="GeneID" id="37132827"/>
<gene>
    <name evidence="2" type="ORF">BO82DRAFT_142636</name>
</gene>